<organism evidence="1 2">
    <name type="scientific">Roridomyces roridus</name>
    <dbReference type="NCBI Taxonomy" id="1738132"/>
    <lineage>
        <taxon>Eukaryota</taxon>
        <taxon>Fungi</taxon>
        <taxon>Dikarya</taxon>
        <taxon>Basidiomycota</taxon>
        <taxon>Agaricomycotina</taxon>
        <taxon>Agaricomycetes</taxon>
        <taxon>Agaricomycetidae</taxon>
        <taxon>Agaricales</taxon>
        <taxon>Marasmiineae</taxon>
        <taxon>Mycenaceae</taxon>
        <taxon>Roridomyces</taxon>
    </lineage>
</organism>
<evidence type="ECO:0000313" key="1">
    <source>
        <dbReference type="EMBL" id="KAJ7610368.1"/>
    </source>
</evidence>
<dbReference type="EMBL" id="JARKIF010000035">
    <property type="protein sequence ID" value="KAJ7610368.1"/>
    <property type="molecule type" value="Genomic_DNA"/>
</dbReference>
<comment type="caution">
    <text evidence="1">The sequence shown here is derived from an EMBL/GenBank/DDBJ whole genome shotgun (WGS) entry which is preliminary data.</text>
</comment>
<sequence length="94" mass="10199">MSSPSPPPNLPPTNSATGERYTTYVPFLLSLSMADEYGLTSFDAHFAADAHLAFHAHAHNQPCQTTLNAFGTLDGEGIERPWDLLASKNKKAKL</sequence>
<evidence type="ECO:0000313" key="2">
    <source>
        <dbReference type="Proteomes" id="UP001221142"/>
    </source>
</evidence>
<dbReference type="AlphaFoldDB" id="A0AAD7B583"/>
<protein>
    <submittedName>
        <fullName evidence="1">Uncharacterized protein</fullName>
    </submittedName>
</protein>
<accession>A0AAD7B583</accession>
<name>A0AAD7B583_9AGAR</name>
<keyword evidence="2" id="KW-1185">Reference proteome</keyword>
<dbReference type="Proteomes" id="UP001221142">
    <property type="component" value="Unassembled WGS sequence"/>
</dbReference>
<reference evidence="1" key="1">
    <citation type="submission" date="2023-03" db="EMBL/GenBank/DDBJ databases">
        <title>Massive genome expansion in bonnet fungi (Mycena s.s.) driven by repeated elements and novel gene families across ecological guilds.</title>
        <authorList>
            <consortium name="Lawrence Berkeley National Laboratory"/>
            <person name="Harder C.B."/>
            <person name="Miyauchi S."/>
            <person name="Viragh M."/>
            <person name="Kuo A."/>
            <person name="Thoen E."/>
            <person name="Andreopoulos B."/>
            <person name="Lu D."/>
            <person name="Skrede I."/>
            <person name="Drula E."/>
            <person name="Henrissat B."/>
            <person name="Morin E."/>
            <person name="Kohler A."/>
            <person name="Barry K."/>
            <person name="LaButti K."/>
            <person name="Morin E."/>
            <person name="Salamov A."/>
            <person name="Lipzen A."/>
            <person name="Mereny Z."/>
            <person name="Hegedus B."/>
            <person name="Baldrian P."/>
            <person name="Stursova M."/>
            <person name="Weitz H."/>
            <person name="Taylor A."/>
            <person name="Grigoriev I.V."/>
            <person name="Nagy L.G."/>
            <person name="Martin F."/>
            <person name="Kauserud H."/>
        </authorList>
    </citation>
    <scope>NUCLEOTIDE SEQUENCE</scope>
    <source>
        <strain evidence="1">9284</strain>
    </source>
</reference>
<gene>
    <name evidence="1" type="ORF">FB45DRAFT_1037940</name>
</gene>
<proteinExistence type="predicted"/>